<dbReference type="EMBL" id="HBED01024698">
    <property type="protein sequence ID" value="CAD8313440.1"/>
    <property type="molecule type" value="Transcribed_RNA"/>
</dbReference>
<dbReference type="AlphaFoldDB" id="A0A7R9W535"/>
<reference evidence="1" key="1">
    <citation type="submission" date="2021-01" db="EMBL/GenBank/DDBJ databases">
        <authorList>
            <person name="Corre E."/>
            <person name="Pelletier E."/>
            <person name="Niang G."/>
            <person name="Scheremetjew M."/>
            <person name="Finn R."/>
            <person name="Kale V."/>
            <person name="Holt S."/>
            <person name="Cochrane G."/>
            <person name="Meng A."/>
            <person name="Brown T."/>
            <person name="Cohen L."/>
        </authorList>
    </citation>
    <scope>NUCLEOTIDE SEQUENCE</scope>
    <source>
        <strain evidence="1">CCMP147</strain>
    </source>
</reference>
<proteinExistence type="predicted"/>
<gene>
    <name evidence="1" type="ORF">TDUB1175_LOCUS12229</name>
</gene>
<name>A0A7R9W535_9STRA</name>
<protein>
    <submittedName>
        <fullName evidence="1">Uncharacterized protein</fullName>
    </submittedName>
</protein>
<accession>A0A7R9W535</accession>
<sequence>MEIQVVALGFSCIEKIRPIQTLCAPRFCFYVDWCLCQEEMPGSRCQISILPPLWIDHPISPHEPRTPKCYALCGSATRAGLKPQIKMFVPRVLALPFSSYATFTLKSACSSTQGSTRGNGGGLPAHPQTCPPFCFFIPSSSAPDASRSPSLFSGSSGSP</sequence>
<evidence type="ECO:0000313" key="1">
    <source>
        <dbReference type="EMBL" id="CAD8313440.1"/>
    </source>
</evidence>
<organism evidence="1">
    <name type="scientific">Pseudictyota dubia</name>
    <dbReference type="NCBI Taxonomy" id="2749911"/>
    <lineage>
        <taxon>Eukaryota</taxon>
        <taxon>Sar</taxon>
        <taxon>Stramenopiles</taxon>
        <taxon>Ochrophyta</taxon>
        <taxon>Bacillariophyta</taxon>
        <taxon>Mediophyceae</taxon>
        <taxon>Biddulphiophycidae</taxon>
        <taxon>Eupodiscales</taxon>
        <taxon>Odontellaceae</taxon>
        <taxon>Pseudictyota</taxon>
    </lineage>
</organism>